<dbReference type="InterPro" id="IPR047265">
    <property type="entry name" value="PIF1-like_bHLH"/>
</dbReference>
<dbReference type="EMBL" id="BPVZ01000022">
    <property type="protein sequence ID" value="GKV04594.1"/>
    <property type="molecule type" value="Genomic_DNA"/>
</dbReference>
<evidence type="ECO:0000256" key="3">
    <source>
        <dbReference type="ARBA" id="ARBA00023125"/>
    </source>
</evidence>
<dbReference type="Pfam" id="PF00010">
    <property type="entry name" value="HLH"/>
    <property type="match status" value="1"/>
</dbReference>
<feature type="domain" description="BHLH" evidence="7">
    <location>
        <begin position="148"/>
        <end position="197"/>
    </location>
</feature>
<comment type="subcellular location">
    <subcellularLocation>
        <location evidence="1">Nucleus</location>
    </subcellularLocation>
</comment>
<dbReference type="SMART" id="SM00353">
    <property type="entry name" value="HLH"/>
    <property type="match status" value="1"/>
</dbReference>
<feature type="compositionally biased region" description="Low complexity" evidence="6">
    <location>
        <begin position="124"/>
        <end position="137"/>
    </location>
</feature>
<accession>A0AAV5IXF9</accession>
<name>A0AAV5IXF9_9ROSI</name>
<evidence type="ECO:0000313" key="8">
    <source>
        <dbReference type="EMBL" id="GKV04594.1"/>
    </source>
</evidence>
<dbReference type="InterPro" id="IPR031066">
    <property type="entry name" value="bHLH_ALC-like_plant"/>
</dbReference>
<evidence type="ECO:0000256" key="1">
    <source>
        <dbReference type="ARBA" id="ARBA00004123"/>
    </source>
</evidence>
<dbReference type="InterPro" id="IPR036638">
    <property type="entry name" value="HLH_DNA-bd_sf"/>
</dbReference>
<keyword evidence="9" id="KW-1185">Reference proteome</keyword>
<dbReference type="PANTHER" id="PTHR45855:SF6">
    <property type="entry name" value="TRANSCRIPTION FACTOR ALC"/>
    <property type="match status" value="1"/>
</dbReference>
<evidence type="ECO:0000259" key="7">
    <source>
        <dbReference type="PROSITE" id="PS50888"/>
    </source>
</evidence>
<dbReference type="GO" id="GO:0003677">
    <property type="term" value="F:DNA binding"/>
    <property type="evidence" value="ECO:0007669"/>
    <property type="project" value="UniProtKB-KW"/>
</dbReference>
<dbReference type="FunFam" id="4.10.280.10:FF:000004">
    <property type="entry name" value="Basic helix-loop-helix transcription factor"/>
    <property type="match status" value="1"/>
</dbReference>
<evidence type="ECO:0000256" key="2">
    <source>
        <dbReference type="ARBA" id="ARBA00023015"/>
    </source>
</evidence>
<sequence>MADPYEFAPSSTAEPEEICTFLKQFVQISASSSSCTHLRSRYVQLLSSPVPDSLLEVTDSGSGEAVPSKDWYRLGGSASRAEMEPRIRDGSADLNFSDPESYFGADVKNSAENAFSSLGDLSCESETPEPSNAPSNSERPRPSSKRSRAAEVHNLSEKRRRNRINEKMKALQNLIPNSNKIDKASMLDEAIEYLNQLQLQVQVIVEGTLVPLSLYTASNSTRSF</sequence>
<protein>
    <recommendedName>
        <fullName evidence="7">BHLH domain-containing protein</fullName>
    </recommendedName>
</protein>
<feature type="region of interest" description="Disordered" evidence="6">
    <location>
        <begin position="120"/>
        <end position="162"/>
    </location>
</feature>
<comment type="caution">
    <text evidence="8">The sequence shown here is derived from an EMBL/GenBank/DDBJ whole genome shotgun (WGS) entry which is preliminary data.</text>
</comment>
<dbReference type="PROSITE" id="PS50888">
    <property type="entry name" value="BHLH"/>
    <property type="match status" value="1"/>
</dbReference>
<dbReference type="PANTHER" id="PTHR45855">
    <property type="entry name" value="TRANSCRIPTION FACTOR PIF1-RELATED"/>
    <property type="match status" value="1"/>
</dbReference>
<keyword evidence="4" id="KW-0804">Transcription</keyword>
<feature type="compositionally biased region" description="Basic and acidic residues" evidence="6">
    <location>
        <begin position="148"/>
        <end position="162"/>
    </location>
</feature>
<evidence type="ECO:0000256" key="5">
    <source>
        <dbReference type="ARBA" id="ARBA00023242"/>
    </source>
</evidence>
<dbReference type="InterPro" id="IPR011598">
    <property type="entry name" value="bHLH_dom"/>
</dbReference>
<dbReference type="GO" id="GO:0005634">
    <property type="term" value="C:nucleus"/>
    <property type="evidence" value="ECO:0007669"/>
    <property type="project" value="UniProtKB-SubCell"/>
</dbReference>
<reference evidence="8 9" key="1">
    <citation type="journal article" date="2021" name="Commun. Biol.">
        <title>The genome of Shorea leprosula (Dipterocarpaceae) highlights the ecological relevance of drought in aseasonal tropical rainforests.</title>
        <authorList>
            <person name="Ng K.K.S."/>
            <person name="Kobayashi M.J."/>
            <person name="Fawcett J.A."/>
            <person name="Hatakeyama M."/>
            <person name="Paape T."/>
            <person name="Ng C.H."/>
            <person name="Ang C.C."/>
            <person name="Tnah L.H."/>
            <person name="Lee C.T."/>
            <person name="Nishiyama T."/>
            <person name="Sese J."/>
            <person name="O'Brien M.J."/>
            <person name="Copetti D."/>
            <person name="Mohd Noor M.I."/>
            <person name="Ong R.C."/>
            <person name="Putra M."/>
            <person name="Sireger I.Z."/>
            <person name="Indrioko S."/>
            <person name="Kosugi Y."/>
            <person name="Izuno A."/>
            <person name="Isagi Y."/>
            <person name="Lee S.L."/>
            <person name="Shimizu K.K."/>
        </authorList>
    </citation>
    <scope>NUCLEOTIDE SEQUENCE [LARGE SCALE GENOMIC DNA]</scope>
    <source>
        <strain evidence="8">214</strain>
    </source>
</reference>
<evidence type="ECO:0000313" key="9">
    <source>
        <dbReference type="Proteomes" id="UP001054252"/>
    </source>
</evidence>
<dbReference type="SUPFAM" id="SSF47459">
    <property type="entry name" value="HLH, helix-loop-helix DNA-binding domain"/>
    <property type="match status" value="1"/>
</dbReference>
<dbReference type="CDD" id="cd11445">
    <property type="entry name" value="bHLH_AtPIF_like"/>
    <property type="match status" value="1"/>
</dbReference>
<evidence type="ECO:0000256" key="6">
    <source>
        <dbReference type="SAM" id="MobiDB-lite"/>
    </source>
</evidence>
<dbReference type="Proteomes" id="UP001054252">
    <property type="component" value="Unassembled WGS sequence"/>
</dbReference>
<keyword evidence="2" id="KW-0805">Transcription regulation</keyword>
<dbReference type="Gene3D" id="4.10.280.10">
    <property type="entry name" value="Helix-loop-helix DNA-binding domain"/>
    <property type="match status" value="1"/>
</dbReference>
<evidence type="ECO:0000256" key="4">
    <source>
        <dbReference type="ARBA" id="ARBA00023163"/>
    </source>
</evidence>
<dbReference type="AlphaFoldDB" id="A0AAV5IXF9"/>
<gene>
    <name evidence="8" type="ORF">SLEP1_g16737</name>
</gene>
<keyword evidence="5" id="KW-0539">Nucleus</keyword>
<dbReference type="GO" id="GO:0046983">
    <property type="term" value="F:protein dimerization activity"/>
    <property type="evidence" value="ECO:0007669"/>
    <property type="project" value="InterPro"/>
</dbReference>
<organism evidence="8 9">
    <name type="scientific">Rubroshorea leprosula</name>
    <dbReference type="NCBI Taxonomy" id="152421"/>
    <lineage>
        <taxon>Eukaryota</taxon>
        <taxon>Viridiplantae</taxon>
        <taxon>Streptophyta</taxon>
        <taxon>Embryophyta</taxon>
        <taxon>Tracheophyta</taxon>
        <taxon>Spermatophyta</taxon>
        <taxon>Magnoliopsida</taxon>
        <taxon>eudicotyledons</taxon>
        <taxon>Gunneridae</taxon>
        <taxon>Pentapetalae</taxon>
        <taxon>rosids</taxon>
        <taxon>malvids</taxon>
        <taxon>Malvales</taxon>
        <taxon>Dipterocarpaceae</taxon>
        <taxon>Rubroshorea</taxon>
    </lineage>
</organism>
<keyword evidence="3" id="KW-0238">DNA-binding</keyword>
<proteinExistence type="predicted"/>